<name>A0A2P2P9W5_RHIMU</name>
<organism evidence="1">
    <name type="scientific">Rhizophora mucronata</name>
    <name type="common">Asiatic mangrove</name>
    <dbReference type="NCBI Taxonomy" id="61149"/>
    <lineage>
        <taxon>Eukaryota</taxon>
        <taxon>Viridiplantae</taxon>
        <taxon>Streptophyta</taxon>
        <taxon>Embryophyta</taxon>
        <taxon>Tracheophyta</taxon>
        <taxon>Spermatophyta</taxon>
        <taxon>Magnoliopsida</taxon>
        <taxon>eudicotyledons</taxon>
        <taxon>Gunneridae</taxon>
        <taxon>Pentapetalae</taxon>
        <taxon>rosids</taxon>
        <taxon>fabids</taxon>
        <taxon>Malpighiales</taxon>
        <taxon>Rhizophoraceae</taxon>
        <taxon>Rhizophora</taxon>
    </lineage>
</organism>
<sequence length="28" mass="3306">MYIQTTLKSKLQFVLHYLFTENICISNG</sequence>
<accession>A0A2P2P9W5</accession>
<reference evidence="1" key="1">
    <citation type="submission" date="2018-02" db="EMBL/GenBank/DDBJ databases">
        <title>Rhizophora mucronata_Transcriptome.</title>
        <authorList>
            <person name="Meera S.P."/>
            <person name="Sreeshan A."/>
            <person name="Augustine A."/>
        </authorList>
    </citation>
    <scope>NUCLEOTIDE SEQUENCE</scope>
    <source>
        <tissue evidence="1">Leaf</tissue>
    </source>
</reference>
<proteinExistence type="predicted"/>
<protein>
    <submittedName>
        <fullName evidence="1">Uncharacterized protein</fullName>
    </submittedName>
</protein>
<dbReference type="EMBL" id="GGEC01071062">
    <property type="protein sequence ID" value="MBX51546.1"/>
    <property type="molecule type" value="Transcribed_RNA"/>
</dbReference>
<evidence type="ECO:0000313" key="1">
    <source>
        <dbReference type="EMBL" id="MBX51546.1"/>
    </source>
</evidence>
<dbReference type="AlphaFoldDB" id="A0A2P2P9W5"/>